<proteinExistence type="predicted"/>
<organism evidence="2 3">
    <name type="scientific">Rubrobacter tropicus</name>
    <dbReference type="NCBI Taxonomy" id="2653851"/>
    <lineage>
        <taxon>Bacteria</taxon>
        <taxon>Bacillati</taxon>
        <taxon>Actinomycetota</taxon>
        <taxon>Rubrobacteria</taxon>
        <taxon>Rubrobacterales</taxon>
        <taxon>Rubrobacteraceae</taxon>
        <taxon>Rubrobacter</taxon>
    </lineage>
</organism>
<dbReference type="InterPro" id="IPR019587">
    <property type="entry name" value="Polyketide_cyclase/dehydratase"/>
</dbReference>
<feature type="region of interest" description="Disordered" evidence="1">
    <location>
        <begin position="1"/>
        <end position="47"/>
    </location>
</feature>
<dbReference type="Proteomes" id="UP000501452">
    <property type="component" value="Chromosome"/>
</dbReference>
<dbReference type="KEGG" id="rub:GBA63_13275"/>
<evidence type="ECO:0000313" key="3">
    <source>
        <dbReference type="Proteomes" id="UP000501452"/>
    </source>
</evidence>
<gene>
    <name evidence="2" type="ORF">GBA63_13275</name>
</gene>
<keyword evidence="3" id="KW-1185">Reference proteome</keyword>
<dbReference type="EMBL" id="CP045119">
    <property type="protein sequence ID" value="QIN83495.1"/>
    <property type="molecule type" value="Genomic_DNA"/>
</dbReference>
<dbReference type="Gene3D" id="3.30.530.20">
    <property type="match status" value="1"/>
</dbReference>
<sequence length="211" mass="22554">MAKGTVETGGLAGVAAARVDGTRAAGGAPEQRKRPLRSRNRAARQAYQTRPVRGEGNNVIPNDIDTQAPVVSRHGVVIEAPVEVLWRLHTDVDAWPTWQPDITAARLDGPFAPGSTFSWHTSGLDIESTVYEVEPERRTLWGGPAHGIVGIHKWTFTPVEGGTRVETAESWSGEPIEADAGAMQAALDGSLVAWLGHLQTAAVRDISDARG</sequence>
<dbReference type="AlphaFoldDB" id="A0A6G8QAI6"/>
<name>A0A6G8QAI6_9ACTN</name>
<reference evidence="2 3" key="1">
    <citation type="submission" date="2019-10" db="EMBL/GenBank/DDBJ databases">
        <title>Rubrobacter sp nov SCSIO 52090 isolated from a deep-sea sediment in the South China Sea.</title>
        <authorList>
            <person name="Chen R.W."/>
        </authorList>
    </citation>
    <scope>NUCLEOTIDE SEQUENCE [LARGE SCALE GENOMIC DNA]</scope>
    <source>
        <strain evidence="2 3">SCSIO 52909</strain>
    </source>
</reference>
<evidence type="ECO:0008006" key="4">
    <source>
        <dbReference type="Google" id="ProtNLM"/>
    </source>
</evidence>
<accession>A0A6G8QAI6</accession>
<evidence type="ECO:0000256" key="1">
    <source>
        <dbReference type="SAM" id="MobiDB-lite"/>
    </source>
</evidence>
<dbReference type="SUPFAM" id="SSF55961">
    <property type="entry name" value="Bet v1-like"/>
    <property type="match status" value="1"/>
</dbReference>
<evidence type="ECO:0000313" key="2">
    <source>
        <dbReference type="EMBL" id="QIN83495.1"/>
    </source>
</evidence>
<dbReference type="Pfam" id="PF10604">
    <property type="entry name" value="Polyketide_cyc2"/>
    <property type="match status" value="1"/>
</dbReference>
<dbReference type="InterPro" id="IPR023393">
    <property type="entry name" value="START-like_dom_sf"/>
</dbReference>
<protein>
    <recommendedName>
        <fullName evidence="4">Shy6-polyketide cyclase</fullName>
    </recommendedName>
</protein>